<dbReference type="Gene3D" id="1.20.58.1180">
    <property type="match status" value="1"/>
</dbReference>
<evidence type="ECO:0000256" key="1">
    <source>
        <dbReference type="SAM" id="Coils"/>
    </source>
</evidence>
<protein>
    <submittedName>
        <fullName evidence="3">PEBP-like protein</fullName>
    </submittedName>
</protein>
<accession>A0A165PZE5</accession>
<gene>
    <name evidence="3" type="ORF">DAEQUDRAFT_727469</name>
</gene>
<evidence type="ECO:0000256" key="2">
    <source>
        <dbReference type="SAM" id="MobiDB-lite"/>
    </source>
</evidence>
<feature type="region of interest" description="Disordered" evidence="2">
    <location>
        <begin position="23"/>
        <end position="66"/>
    </location>
</feature>
<name>A0A165PZE5_9APHY</name>
<dbReference type="InterPro" id="IPR035810">
    <property type="entry name" value="PEBP_euk"/>
</dbReference>
<keyword evidence="1" id="KW-0175">Coiled coil</keyword>
<dbReference type="Proteomes" id="UP000076727">
    <property type="component" value="Unassembled WGS sequence"/>
</dbReference>
<sequence>MLAVRRLPRACARLSVCRGNASLQQTDVSSNPAASPPPPPQAAAPTPKPLKPASSPSKADSETTGKVDDAAVAENNQSRRNWPTHRPRISLEHPRQWNRPLAKGVLPAYDLALQYIEEDSKALIQELEEVRKALQASEAEGDVQRQQELSEKVKILEIQSEVNLPNVRWNAMNGMGDLNQPIYRHLTEKRWREDGALDLLMERTYQMHVVPDLLPDLRPSIDLRVNFPEPPPKDVYRRSRLKRRYQKVDPGVYLLPEQTWRSPMLYTTVWHTDTRLYTLFMVDLDVPDEANQSFQSYLHWMQPNISLSTSSASPLSIPHPHTHYVPPHPQQGTPYHRYVILLLPQTSPTEPIKLPKVSEADRRGFNFRAFAEEHGFDGSKGGGAHMWREVWDETVSKIYQDVLKTEEPQYGRPPTWDPYAELKGTKKYI</sequence>
<reference evidence="3 4" key="1">
    <citation type="journal article" date="2016" name="Mol. Biol. Evol.">
        <title>Comparative Genomics of Early-Diverging Mushroom-Forming Fungi Provides Insights into the Origins of Lignocellulose Decay Capabilities.</title>
        <authorList>
            <person name="Nagy L.G."/>
            <person name="Riley R."/>
            <person name="Tritt A."/>
            <person name="Adam C."/>
            <person name="Daum C."/>
            <person name="Floudas D."/>
            <person name="Sun H."/>
            <person name="Yadav J.S."/>
            <person name="Pangilinan J."/>
            <person name="Larsson K.H."/>
            <person name="Matsuura K."/>
            <person name="Barry K."/>
            <person name="Labutti K."/>
            <person name="Kuo R."/>
            <person name="Ohm R.A."/>
            <person name="Bhattacharya S.S."/>
            <person name="Shirouzu T."/>
            <person name="Yoshinaga Y."/>
            <person name="Martin F.M."/>
            <person name="Grigoriev I.V."/>
            <person name="Hibbett D.S."/>
        </authorList>
    </citation>
    <scope>NUCLEOTIDE SEQUENCE [LARGE SCALE GENOMIC DNA]</scope>
    <source>
        <strain evidence="3 4">L-15889</strain>
    </source>
</reference>
<dbReference type="EMBL" id="KV429063">
    <property type="protein sequence ID" value="KZT68812.1"/>
    <property type="molecule type" value="Genomic_DNA"/>
</dbReference>
<dbReference type="AlphaFoldDB" id="A0A165PZE5"/>
<dbReference type="InterPro" id="IPR008914">
    <property type="entry name" value="PEBP"/>
</dbReference>
<organism evidence="3 4">
    <name type="scientific">Daedalea quercina L-15889</name>
    <dbReference type="NCBI Taxonomy" id="1314783"/>
    <lineage>
        <taxon>Eukaryota</taxon>
        <taxon>Fungi</taxon>
        <taxon>Dikarya</taxon>
        <taxon>Basidiomycota</taxon>
        <taxon>Agaricomycotina</taxon>
        <taxon>Agaricomycetes</taxon>
        <taxon>Polyporales</taxon>
        <taxon>Fomitopsis</taxon>
    </lineage>
</organism>
<dbReference type="CDD" id="cd00866">
    <property type="entry name" value="PEBP_euk"/>
    <property type="match status" value="1"/>
</dbReference>
<keyword evidence="4" id="KW-1185">Reference proteome</keyword>
<dbReference type="Gene3D" id="3.90.280.10">
    <property type="entry name" value="PEBP-like"/>
    <property type="match status" value="1"/>
</dbReference>
<proteinExistence type="predicted"/>
<dbReference type="InterPro" id="IPR036610">
    <property type="entry name" value="PEBP-like_sf"/>
</dbReference>
<dbReference type="PANTHER" id="PTHR11362:SF82">
    <property type="entry name" value="PHOSPHATIDYLETHANOLAMINE-BINDING PROTEIN 4"/>
    <property type="match status" value="1"/>
</dbReference>
<evidence type="ECO:0000313" key="4">
    <source>
        <dbReference type="Proteomes" id="UP000076727"/>
    </source>
</evidence>
<evidence type="ECO:0000313" key="3">
    <source>
        <dbReference type="EMBL" id="KZT68812.1"/>
    </source>
</evidence>
<dbReference type="STRING" id="1314783.A0A165PZE5"/>
<feature type="compositionally biased region" description="Pro residues" evidence="2">
    <location>
        <begin position="34"/>
        <end position="50"/>
    </location>
</feature>
<dbReference type="SUPFAM" id="SSF49777">
    <property type="entry name" value="PEBP-like"/>
    <property type="match status" value="1"/>
</dbReference>
<dbReference type="Pfam" id="PF01161">
    <property type="entry name" value="PBP"/>
    <property type="match status" value="1"/>
</dbReference>
<dbReference type="OrthoDB" id="2153661at2759"/>
<feature type="coiled-coil region" evidence="1">
    <location>
        <begin position="113"/>
        <end position="140"/>
    </location>
</feature>
<dbReference type="PANTHER" id="PTHR11362">
    <property type="entry name" value="PHOSPHATIDYLETHANOLAMINE-BINDING PROTEIN"/>
    <property type="match status" value="1"/>
</dbReference>